<dbReference type="RefSeq" id="WP_281898197.1">
    <property type="nucleotide sequence ID" value="NZ_BSDI01000019.1"/>
</dbReference>
<reference evidence="3" key="1">
    <citation type="submission" date="2022-12" db="EMBL/GenBank/DDBJ databases">
        <title>New Phytohabitans aurantiacus sp. RD004123 nov., an actinomycete isolated from soil.</title>
        <authorList>
            <person name="Triningsih D.W."/>
            <person name="Harunari E."/>
            <person name="Igarashi Y."/>
        </authorList>
    </citation>
    <scope>NUCLEOTIDE SEQUENCE</scope>
    <source>
        <strain evidence="3">RD004123</strain>
    </source>
</reference>
<organism evidence="3 4">
    <name type="scientific">Phytohabitans aurantiacus</name>
    <dbReference type="NCBI Taxonomy" id="3016789"/>
    <lineage>
        <taxon>Bacteria</taxon>
        <taxon>Bacillati</taxon>
        <taxon>Actinomycetota</taxon>
        <taxon>Actinomycetes</taxon>
        <taxon>Micromonosporales</taxon>
        <taxon>Micromonosporaceae</taxon>
    </lineage>
</organism>
<name>A0ABQ5QYZ7_9ACTN</name>
<comment type="caution">
    <text evidence="3">The sequence shown here is derived from an EMBL/GenBank/DDBJ whole genome shotgun (WGS) entry which is preliminary data.</text>
</comment>
<dbReference type="PANTHER" id="PTHR40763">
    <property type="entry name" value="MEMBRANE PROTEIN-RELATED"/>
    <property type="match status" value="1"/>
</dbReference>
<keyword evidence="1" id="KW-0812">Transmembrane</keyword>
<evidence type="ECO:0000313" key="3">
    <source>
        <dbReference type="EMBL" id="GLH98924.1"/>
    </source>
</evidence>
<dbReference type="Proteomes" id="UP001144280">
    <property type="component" value="Unassembled WGS sequence"/>
</dbReference>
<proteinExistence type="predicted"/>
<dbReference type="PANTHER" id="PTHR40763:SF4">
    <property type="entry name" value="DUF1707 DOMAIN-CONTAINING PROTEIN"/>
    <property type="match status" value="1"/>
</dbReference>
<feature type="domain" description="DUF1707" evidence="2">
    <location>
        <begin position="10"/>
        <end position="62"/>
    </location>
</feature>
<keyword evidence="1" id="KW-1133">Transmembrane helix</keyword>
<keyword evidence="1" id="KW-0472">Membrane</keyword>
<evidence type="ECO:0000313" key="4">
    <source>
        <dbReference type="Proteomes" id="UP001144280"/>
    </source>
</evidence>
<gene>
    <name evidence="3" type="ORF">Pa4123_41990</name>
</gene>
<dbReference type="InterPro" id="IPR012551">
    <property type="entry name" value="DUF1707_SHOCT-like"/>
</dbReference>
<sequence>MSESVSARRLRASDAEREQMAQILRAAMTEGRLDLTEGEQRLATAYAATYRDELALLTTDLPDGGRRALAETPEARSQMRREAGRRFSGFVVVAAVLVGLWALSGASFFWPAIPLVFIFVGMMKHRHYHHYHRGRAWHGPPWR</sequence>
<protein>
    <recommendedName>
        <fullName evidence="2">DUF1707 domain-containing protein</fullName>
    </recommendedName>
</protein>
<keyword evidence="4" id="KW-1185">Reference proteome</keyword>
<dbReference type="EMBL" id="BSDI01000019">
    <property type="protein sequence ID" value="GLH98924.1"/>
    <property type="molecule type" value="Genomic_DNA"/>
</dbReference>
<evidence type="ECO:0000256" key="1">
    <source>
        <dbReference type="SAM" id="Phobius"/>
    </source>
</evidence>
<evidence type="ECO:0000259" key="2">
    <source>
        <dbReference type="Pfam" id="PF08044"/>
    </source>
</evidence>
<accession>A0ABQ5QYZ7</accession>
<dbReference type="Pfam" id="PF08044">
    <property type="entry name" value="DUF1707"/>
    <property type="match status" value="1"/>
</dbReference>
<feature type="transmembrane region" description="Helical" evidence="1">
    <location>
        <begin position="86"/>
        <end position="102"/>
    </location>
</feature>